<comment type="function">
    <text evidence="10">Site-specific tyrosine recombinase, which acts by catalyzing the cutting and rejoining of the recombining DNA molecules. The XerC-XerD complex is essential to convert dimers of the bacterial chromosome into monomers to permit their segregation at cell division. It also contributes to the segregational stability of plasmids.</text>
</comment>
<evidence type="ECO:0000259" key="13">
    <source>
        <dbReference type="PROSITE" id="PS51900"/>
    </source>
</evidence>
<keyword evidence="3 10" id="KW-0963">Cytoplasm</keyword>
<dbReference type="Pfam" id="PF00589">
    <property type="entry name" value="Phage_integrase"/>
    <property type="match status" value="1"/>
</dbReference>
<dbReference type="InterPro" id="IPR023009">
    <property type="entry name" value="Tyrosine_recombinase_XerC/XerD"/>
</dbReference>
<feature type="active site" evidence="10">
    <location>
        <position position="183"/>
    </location>
</feature>
<feature type="active site" description="O-(3'-phospho-DNA)-tyrosine intermediate" evidence="10">
    <location>
        <position position="292"/>
    </location>
</feature>
<dbReference type="Pfam" id="PF02899">
    <property type="entry name" value="Phage_int_SAM_1"/>
    <property type="match status" value="1"/>
</dbReference>
<keyword evidence="9 10" id="KW-0131">Cell cycle</keyword>
<evidence type="ECO:0000256" key="9">
    <source>
        <dbReference type="ARBA" id="ARBA00023306"/>
    </source>
</evidence>
<dbReference type="InterPro" id="IPR050090">
    <property type="entry name" value="Tyrosine_recombinase_XerCD"/>
</dbReference>
<keyword evidence="5 10" id="KW-0159">Chromosome partition</keyword>
<dbReference type="InterPro" id="IPR011010">
    <property type="entry name" value="DNA_brk_join_enz"/>
</dbReference>
<evidence type="ECO:0000313" key="14">
    <source>
        <dbReference type="EMBL" id="AKU90742.1"/>
    </source>
</evidence>
<dbReference type="InterPro" id="IPR044068">
    <property type="entry name" value="CB"/>
</dbReference>
<dbReference type="EMBL" id="CP012332">
    <property type="protein sequence ID" value="AKU90742.1"/>
    <property type="molecule type" value="Genomic_DNA"/>
</dbReference>
<feature type="domain" description="Core-binding (CB)" evidence="13">
    <location>
        <begin position="14"/>
        <end position="98"/>
    </location>
</feature>
<dbReference type="SUPFAM" id="SSF47823">
    <property type="entry name" value="lambda integrase-like, N-terminal domain"/>
    <property type="match status" value="1"/>
</dbReference>
<evidence type="ECO:0000256" key="4">
    <source>
        <dbReference type="ARBA" id="ARBA00022618"/>
    </source>
</evidence>
<dbReference type="Gene3D" id="1.10.443.10">
    <property type="entry name" value="Intergrase catalytic core"/>
    <property type="match status" value="1"/>
</dbReference>
<keyword evidence="6 10" id="KW-0229">DNA integration</keyword>
<comment type="similarity">
    <text evidence="2 10">Belongs to the 'phage' integrase family. XerC subfamily.</text>
</comment>
<dbReference type="OrthoDB" id="9801717at2"/>
<evidence type="ECO:0000256" key="3">
    <source>
        <dbReference type="ARBA" id="ARBA00022490"/>
    </source>
</evidence>
<name>A0A0K1PB76_9BACT</name>
<evidence type="ECO:0000256" key="1">
    <source>
        <dbReference type="ARBA" id="ARBA00004496"/>
    </source>
</evidence>
<gene>
    <name evidence="10" type="primary">xerC</name>
    <name evidence="14" type="ORF">AKJ08_1129</name>
</gene>
<evidence type="ECO:0000256" key="10">
    <source>
        <dbReference type="HAMAP-Rule" id="MF_01808"/>
    </source>
</evidence>
<evidence type="ECO:0000256" key="7">
    <source>
        <dbReference type="ARBA" id="ARBA00023125"/>
    </source>
</evidence>
<dbReference type="GO" id="GO:0003677">
    <property type="term" value="F:DNA binding"/>
    <property type="evidence" value="ECO:0007669"/>
    <property type="project" value="UniProtKB-UniRule"/>
</dbReference>
<protein>
    <recommendedName>
        <fullName evidence="10 11">Tyrosine recombinase XerC</fullName>
    </recommendedName>
</protein>
<feature type="active site" evidence="10">
    <location>
        <position position="260"/>
    </location>
</feature>
<dbReference type="Proteomes" id="UP000055590">
    <property type="component" value="Chromosome"/>
</dbReference>
<dbReference type="PROSITE" id="PS51898">
    <property type="entry name" value="TYR_RECOMBINASE"/>
    <property type="match status" value="1"/>
</dbReference>
<evidence type="ECO:0000256" key="2">
    <source>
        <dbReference type="ARBA" id="ARBA00006657"/>
    </source>
</evidence>
<reference evidence="14 15" key="1">
    <citation type="submission" date="2015-08" db="EMBL/GenBank/DDBJ databases">
        <authorList>
            <person name="Babu N.S."/>
            <person name="Beckwith C.J."/>
            <person name="Beseler K.G."/>
            <person name="Brison A."/>
            <person name="Carone J.V."/>
            <person name="Caskin T.P."/>
            <person name="Diamond M."/>
            <person name="Durham M.E."/>
            <person name="Foxe J.M."/>
            <person name="Go M."/>
            <person name="Henderson B.A."/>
            <person name="Jones I.B."/>
            <person name="McGettigan J.A."/>
            <person name="Micheletti S.J."/>
            <person name="Nasrallah M.E."/>
            <person name="Ortiz D."/>
            <person name="Piller C.R."/>
            <person name="Privatt S.R."/>
            <person name="Schneider S.L."/>
            <person name="Sharp S."/>
            <person name="Smith T.C."/>
            <person name="Stanton J.D."/>
            <person name="Ullery H.E."/>
            <person name="Wilson R.J."/>
            <person name="Serrano M.G."/>
            <person name="Buck G."/>
            <person name="Lee V."/>
            <person name="Wang Y."/>
            <person name="Carvalho R."/>
            <person name="Voegtly L."/>
            <person name="Shi R."/>
            <person name="Duckworth R."/>
            <person name="Johnson A."/>
            <person name="Loviza R."/>
            <person name="Walstead R."/>
            <person name="Shah Z."/>
            <person name="Kiflezghi M."/>
            <person name="Wade K."/>
            <person name="Ball S.L."/>
            <person name="Bradley K.W."/>
            <person name="Asai D.J."/>
            <person name="Bowman C.A."/>
            <person name="Russell D.A."/>
            <person name="Pope W.H."/>
            <person name="Jacobs-Sera D."/>
            <person name="Hendrix R.W."/>
            <person name="Hatfull G.F."/>
        </authorList>
    </citation>
    <scope>NUCLEOTIDE SEQUENCE [LARGE SCALE GENOMIC DNA]</scope>
    <source>
        <strain evidence="14 15">DSM 27710</strain>
    </source>
</reference>
<dbReference type="PROSITE" id="PS51900">
    <property type="entry name" value="CB"/>
    <property type="match status" value="1"/>
</dbReference>
<evidence type="ECO:0000313" key="15">
    <source>
        <dbReference type="Proteomes" id="UP000055590"/>
    </source>
</evidence>
<dbReference type="KEGG" id="vin:AKJ08_1129"/>
<dbReference type="PANTHER" id="PTHR30349:SF77">
    <property type="entry name" value="TYROSINE RECOMBINASE XERC"/>
    <property type="match status" value="1"/>
</dbReference>
<dbReference type="RefSeq" id="WP_082342759.1">
    <property type="nucleotide sequence ID" value="NZ_CP012332.1"/>
</dbReference>
<dbReference type="PATRIC" id="fig|1391653.3.peg.1158"/>
<dbReference type="InterPro" id="IPR004107">
    <property type="entry name" value="Integrase_SAM-like_N"/>
</dbReference>
<evidence type="ECO:0000256" key="8">
    <source>
        <dbReference type="ARBA" id="ARBA00023172"/>
    </source>
</evidence>
<accession>A0A0K1PB76</accession>
<evidence type="ECO:0000256" key="6">
    <source>
        <dbReference type="ARBA" id="ARBA00022908"/>
    </source>
</evidence>
<dbReference type="NCBIfam" id="NF001399">
    <property type="entry name" value="PRK00283.1"/>
    <property type="match status" value="1"/>
</dbReference>
<dbReference type="InterPro" id="IPR010998">
    <property type="entry name" value="Integrase_recombinase_N"/>
</dbReference>
<comment type="subcellular location">
    <subcellularLocation>
        <location evidence="1 10">Cytoplasm</location>
    </subcellularLocation>
</comment>
<evidence type="ECO:0000259" key="12">
    <source>
        <dbReference type="PROSITE" id="PS51898"/>
    </source>
</evidence>
<dbReference type="GO" id="GO:0006313">
    <property type="term" value="P:DNA transposition"/>
    <property type="evidence" value="ECO:0007669"/>
    <property type="project" value="UniProtKB-UniRule"/>
</dbReference>
<evidence type="ECO:0000256" key="5">
    <source>
        <dbReference type="ARBA" id="ARBA00022829"/>
    </source>
</evidence>
<feature type="active site" evidence="10">
    <location>
        <position position="159"/>
    </location>
</feature>
<dbReference type="InterPro" id="IPR013762">
    <property type="entry name" value="Integrase-like_cat_sf"/>
</dbReference>
<dbReference type="STRING" id="1391653.AKJ08_1129"/>
<dbReference type="SUPFAM" id="SSF56349">
    <property type="entry name" value="DNA breaking-rejoining enzymes"/>
    <property type="match status" value="1"/>
</dbReference>
<dbReference type="GO" id="GO:0007059">
    <property type="term" value="P:chromosome segregation"/>
    <property type="evidence" value="ECO:0007669"/>
    <property type="project" value="UniProtKB-UniRule"/>
</dbReference>
<dbReference type="InterPro" id="IPR011931">
    <property type="entry name" value="Recomb_XerC"/>
</dbReference>
<dbReference type="Gene3D" id="1.10.150.130">
    <property type="match status" value="1"/>
</dbReference>
<keyword evidence="15" id="KW-1185">Reference proteome</keyword>
<sequence>MAAAPPSPILPKSEALPEPVLAFLEHLRVQRRYSPRTLGEYESDLRQLCAYLEERRIDLLKVDSLCLRGFLARMHGHLAPASVARKLAAIRSLYRHLQKLGLVEANPGTLVATPKQPKALPKVVPIDEVTALLETPKADTALGARDRAILEVLYGGGLRCSELCGLDLSSLDRSAGTLRVLGKGRKERLVPIGSKAREALDRWLDLRPRLFSTARRGQDPHALFVNYRGGRLSTRWVARALDRYTRICALQRNVHPHALRHSFATHLLDNGADLRGIQELLGHASVSTTQRYTHVTVEHLMAVYDKAHPRA</sequence>
<evidence type="ECO:0000256" key="11">
    <source>
        <dbReference type="NCBIfam" id="TIGR02224"/>
    </source>
</evidence>
<dbReference type="GO" id="GO:0005737">
    <property type="term" value="C:cytoplasm"/>
    <property type="evidence" value="ECO:0007669"/>
    <property type="project" value="UniProtKB-SubCell"/>
</dbReference>
<keyword evidence="7 10" id="KW-0238">DNA-binding</keyword>
<dbReference type="AlphaFoldDB" id="A0A0K1PB76"/>
<dbReference type="GO" id="GO:0009037">
    <property type="term" value="F:tyrosine-based site-specific recombinase activity"/>
    <property type="evidence" value="ECO:0007669"/>
    <property type="project" value="UniProtKB-UniRule"/>
</dbReference>
<keyword evidence="4 10" id="KW-0132">Cell division</keyword>
<keyword evidence="8 10" id="KW-0233">DNA recombination</keyword>
<dbReference type="GO" id="GO:0051301">
    <property type="term" value="P:cell division"/>
    <property type="evidence" value="ECO:0007669"/>
    <property type="project" value="UniProtKB-UniRule"/>
</dbReference>
<dbReference type="HAMAP" id="MF_01808">
    <property type="entry name" value="Recomb_XerC_XerD"/>
    <property type="match status" value="1"/>
</dbReference>
<feature type="active site" evidence="10">
    <location>
        <position position="283"/>
    </location>
</feature>
<feature type="active site" evidence="10">
    <location>
        <position position="257"/>
    </location>
</feature>
<dbReference type="CDD" id="cd00798">
    <property type="entry name" value="INT_XerDC_C"/>
    <property type="match status" value="1"/>
</dbReference>
<dbReference type="NCBIfam" id="TIGR02224">
    <property type="entry name" value="recomb_XerC"/>
    <property type="match status" value="1"/>
</dbReference>
<proteinExistence type="inferred from homology"/>
<dbReference type="PANTHER" id="PTHR30349">
    <property type="entry name" value="PHAGE INTEGRASE-RELATED"/>
    <property type="match status" value="1"/>
</dbReference>
<feature type="domain" description="Tyr recombinase" evidence="12">
    <location>
        <begin position="119"/>
        <end position="305"/>
    </location>
</feature>
<dbReference type="InterPro" id="IPR002104">
    <property type="entry name" value="Integrase_catalytic"/>
</dbReference>
<organism evidence="14 15">
    <name type="scientific">Vulgatibacter incomptus</name>
    <dbReference type="NCBI Taxonomy" id="1391653"/>
    <lineage>
        <taxon>Bacteria</taxon>
        <taxon>Pseudomonadati</taxon>
        <taxon>Myxococcota</taxon>
        <taxon>Myxococcia</taxon>
        <taxon>Myxococcales</taxon>
        <taxon>Cystobacterineae</taxon>
        <taxon>Vulgatibacteraceae</taxon>
        <taxon>Vulgatibacter</taxon>
    </lineage>
</organism>
<comment type="subunit">
    <text evidence="10">Forms a cyclic heterotetrameric complex composed of two molecules of XerC and two molecules of XerD.</text>
</comment>